<keyword evidence="1" id="KW-1133">Transmembrane helix</keyword>
<dbReference type="EMBL" id="CAKE01000022">
    <property type="protein sequence ID" value="CCI82357.1"/>
    <property type="molecule type" value="Genomic_DNA"/>
</dbReference>
<dbReference type="PATRIC" id="fig|1423758.3.peg.1754"/>
<reference evidence="2 3" key="1">
    <citation type="submission" date="2012-06" db="EMBL/GenBank/DDBJ databases">
        <title>Draft Genome Sequence of Lactobacillus hominis Strain CRBIP 24.179T, isolated from human intestine.</title>
        <authorList>
            <person name="Cousin S."/>
            <person name="Ma L."/>
            <person name="Bizet C."/>
            <person name="Loux V."/>
            <person name="Bouchier C."/>
            <person name="Clermont D."/>
            <person name="Creno S."/>
        </authorList>
    </citation>
    <scope>NUCLEOTIDE SEQUENCE [LARGE SCALE GENOMIC DNA]</scope>
    <source>
        <strain evidence="3">CRBIP 24.179T</strain>
    </source>
</reference>
<keyword evidence="1" id="KW-0812">Transmembrane</keyword>
<feature type="transmembrane region" description="Helical" evidence="1">
    <location>
        <begin position="7"/>
        <end position="26"/>
    </location>
</feature>
<protein>
    <submittedName>
        <fullName evidence="2">Uncharacterized protein</fullName>
    </submittedName>
</protein>
<evidence type="ECO:0000256" key="1">
    <source>
        <dbReference type="SAM" id="Phobius"/>
    </source>
</evidence>
<comment type="caution">
    <text evidence="2">The sequence shown here is derived from an EMBL/GenBank/DDBJ whole genome shotgun (WGS) entry which is preliminary data.</text>
</comment>
<keyword evidence="3" id="KW-1185">Reference proteome</keyword>
<sequence length="128" mass="14581">MNWTVIFKLWAEIFMIVFVISLFVPYNDWGNWLAKLFHLKEGTVSFNLVQALIPSAVLNTFNTLICSGQSIFYNPAIPQAARMQTWINGCVHDWLIFFVVSYFASFIAVWAGTRVATMILGKPEPKSV</sequence>
<dbReference type="RefSeq" id="WP_008471420.1">
    <property type="nucleotide sequence ID" value="NZ_AYZP01000006.1"/>
</dbReference>
<dbReference type="AlphaFoldDB" id="I7L714"/>
<name>I7L714_9LACO</name>
<feature type="transmembrane region" description="Helical" evidence="1">
    <location>
        <begin position="94"/>
        <end position="112"/>
    </location>
</feature>
<proteinExistence type="predicted"/>
<evidence type="ECO:0000313" key="3">
    <source>
        <dbReference type="Proteomes" id="UP000009320"/>
    </source>
</evidence>
<organism evidence="2 3">
    <name type="scientific">Lactobacillus hominis DSM 23910 = CRBIP 24.179</name>
    <dbReference type="NCBI Taxonomy" id="1423758"/>
    <lineage>
        <taxon>Bacteria</taxon>
        <taxon>Bacillati</taxon>
        <taxon>Bacillota</taxon>
        <taxon>Bacilli</taxon>
        <taxon>Lactobacillales</taxon>
        <taxon>Lactobacillaceae</taxon>
        <taxon>Lactobacillus</taxon>
    </lineage>
</organism>
<dbReference type="eggNOG" id="ENOG5030A9E">
    <property type="taxonomic scope" value="Bacteria"/>
</dbReference>
<gene>
    <name evidence="2" type="ORF">BN55_04485</name>
</gene>
<evidence type="ECO:0000313" key="2">
    <source>
        <dbReference type="EMBL" id="CCI82357.1"/>
    </source>
</evidence>
<dbReference type="Proteomes" id="UP000009320">
    <property type="component" value="Unassembled WGS sequence"/>
</dbReference>
<keyword evidence="1" id="KW-0472">Membrane</keyword>
<accession>I7L714</accession>
<dbReference type="GeneID" id="82847570"/>